<feature type="compositionally biased region" description="Basic and acidic residues" evidence="1">
    <location>
        <begin position="11"/>
        <end position="20"/>
    </location>
</feature>
<evidence type="ECO:0000256" key="1">
    <source>
        <dbReference type="SAM" id="MobiDB-lite"/>
    </source>
</evidence>
<dbReference type="AlphaFoldDB" id="Q25A36"/>
<organism evidence="2">
    <name type="scientific">Oryza sativa</name>
    <name type="common">Rice</name>
    <dbReference type="NCBI Taxonomy" id="4530"/>
    <lineage>
        <taxon>Eukaryota</taxon>
        <taxon>Viridiplantae</taxon>
        <taxon>Streptophyta</taxon>
        <taxon>Embryophyta</taxon>
        <taxon>Tracheophyta</taxon>
        <taxon>Spermatophyta</taxon>
        <taxon>Magnoliopsida</taxon>
        <taxon>Liliopsida</taxon>
        <taxon>Poales</taxon>
        <taxon>Poaceae</taxon>
        <taxon>BOP clade</taxon>
        <taxon>Oryzoideae</taxon>
        <taxon>Oryzeae</taxon>
        <taxon>Oryzinae</taxon>
        <taxon>Oryza</taxon>
    </lineage>
</organism>
<feature type="region of interest" description="Disordered" evidence="1">
    <location>
        <begin position="179"/>
        <end position="208"/>
    </location>
</feature>
<feature type="compositionally biased region" description="Basic and acidic residues" evidence="1">
    <location>
        <begin position="94"/>
        <end position="103"/>
    </location>
</feature>
<feature type="compositionally biased region" description="Basic and acidic residues" evidence="1">
    <location>
        <begin position="148"/>
        <end position="157"/>
    </location>
</feature>
<feature type="region of interest" description="Disordered" evidence="1">
    <location>
        <begin position="255"/>
        <end position="292"/>
    </location>
</feature>
<feature type="compositionally biased region" description="Basic and acidic residues" evidence="1">
    <location>
        <begin position="67"/>
        <end position="87"/>
    </location>
</feature>
<feature type="region of interest" description="Disordered" evidence="1">
    <location>
        <begin position="1"/>
        <end position="167"/>
    </location>
</feature>
<name>Q25A36_ORYSA</name>
<protein>
    <submittedName>
        <fullName evidence="2">H0323C08.11 protein</fullName>
    </submittedName>
</protein>
<feature type="compositionally biased region" description="Basic and acidic residues" evidence="1">
    <location>
        <begin position="186"/>
        <end position="205"/>
    </location>
</feature>
<accession>Q25A36</accession>
<feature type="compositionally biased region" description="Basic and acidic residues" evidence="1">
    <location>
        <begin position="264"/>
        <end position="276"/>
    </location>
</feature>
<reference evidence="2" key="2">
    <citation type="submission" date="2002-05" db="EMBL/GenBank/DDBJ databases">
        <title>Chromosome-wide comparison between domesticated rice subspecies indica and japonica.</title>
        <authorList>
            <person name="Han B."/>
        </authorList>
    </citation>
    <scope>NUCLEOTIDE SEQUENCE</scope>
</reference>
<evidence type="ECO:0000313" key="2">
    <source>
        <dbReference type="EMBL" id="CAJ86219.1"/>
    </source>
</evidence>
<gene>
    <name evidence="2" type="primary">H0323C08.11</name>
</gene>
<feature type="compositionally biased region" description="Low complexity" evidence="1">
    <location>
        <begin position="283"/>
        <end position="292"/>
    </location>
</feature>
<reference evidence="2" key="1">
    <citation type="journal article" date="2002" name="Nature">
        <title>Sequence and analysis of rice chromosome 4.</title>
        <authorList>
            <person name="Feng Q."/>
            <person name="Zhang Y."/>
            <person name="Hao P."/>
            <person name="Wang S."/>
            <person name="Fu G."/>
            <person name="Huang Y."/>
            <person name="Li Y."/>
            <person name="Zhu J."/>
            <person name="Liu Y."/>
            <person name="Hu X."/>
            <person name="Jia P."/>
            <person name="Zhang Y."/>
            <person name="Zhao Q."/>
            <person name="Ying K."/>
            <person name="Yu S."/>
            <person name="Tang Y."/>
            <person name="Weng Q."/>
            <person name="Zhang L."/>
            <person name="Lu Y."/>
            <person name="Mu J."/>
            <person name="Lu Y."/>
            <person name="Zhang L.S."/>
            <person name="Yu Z."/>
            <person name="Fan D."/>
            <person name="Liu X."/>
            <person name="Lu T."/>
            <person name="Li C."/>
            <person name="Wu Y."/>
            <person name="Sun T."/>
            <person name="Lei H."/>
            <person name="Li T."/>
            <person name="Hu H."/>
            <person name="Guan J."/>
            <person name="Wu M."/>
            <person name="Zhang R."/>
            <person name="Zhou B."/>
            <person name="Chen Z."/>
            <person name="Chen L."/>
            <person name="Jin Z."/>
            <person name="Wang R."/>
            <person name="Yin H."/>
            <person name="Cai Z."/>
            <person name="Ren S."/>
            <person name="Lv G."/>
            <person name="Gu W."/>
            <person name="Zhu G."/>
            <person name="Tu Y."/>
            <person name="Jia J."/>
            <person name="Zhang Y."/>
            <person name="Chen J."/>
            <person name="Kang H."/>
            <person name="Chen X."/>
            <person name="Shao C."/>
            <person name="Sun Y."/>
            <person name="Hu Q."/>
            <person name="Zhang X."/>
            <person name="Zhang W."/>
            <person name="Wang L."/>
            <person name="Ding C."/>
            <person name="Sheng H."/>
            <person name="Gu J."/>
            <person name="Chen S."/>
            <person name="Ni L."/>
            <person name="Zhu F."/>
            <person name="Chen W."/>
            <person name="Lan L."/>
            <person name="Lai Y."/>
            <person name="Cheng Z."/>
            <person name="Gu M."/>
            <person name="Jiang J."/>
            <person name="Li J."/>
            <person name="Hong G."/>
            <person name="Xue Y."/>
            <person name="Han B."/>
        </authorList>
    </citation>
    <scope>NUCLEOTIDE SEQUENCE</scope>
</reference>
<sequence length="292" mass="31621">MRGDGAYTGMTREKERERANGLDSPEGVRRRRIAAAAPGGEKRGKRRRGHEGPIPGGYSCYHRKLRGRDGARRENGGRHYRDEEGRCDKRRTAREKSLRPRAGEEEEDERPESPSASSLVPAPPTRATTNGDGEIEGRQQWSGGDGTTRGEETEGARGFKGRQCRFGTDFGRSRRELALVAKSATGRREDDAGGRKRGKGGRERGLAPCFFGKRRRGAGATRQREEGLCLRPLAACARSGGAEAMTTAMTAGRFGAERRHGRQARAEADGGSDRAVGHHGTRARIATGGAAV</sequence>
<dbReference type="EMBL" id="AL732334">
    <property type="protein sequence ID" value="CAJ86219.1"/>
    <property type="molecule type" value="Genomic_DNA"/>
</dbReference>
<proteinExistence type="predicted"/>